<sequence>MSAAYQILPNDADASEDGEKYPSSRSIRSCTSYRVVLVLIGIIRIQALALVVLLSRPTRSHPDRRPPLVYSPVQHLVEEKHKVYRLGFGKDLSPFQVPSSPALDKSWEDLYNFGISRIPKNEAAKLPNKTSPIPGDPGYYIAELDTQCFMSCIALDPEYYPEWIHIKRVERSREHVSHCSIMCHVDTSVIVFVPFSSLPPSLPLPSFLHLTNRDLILKKPIWEWGRENAMRVDYDDTVRIEDGLAEPPILP</sequence>
<evidence type="ECO:0000256" key="2">
    <source>
        <dbReference type="ARBA" id="ARBA00035112"/>
    </source>
</evidence>
<evidence type="ECO:0000256" key="4">
    <source>
        <dbReference type="SAM" id="Phobius"/>
    </source>
</evidence>
<dbReference type="Pfam" id="PF11807">
    <property type="entry name" value="UstYa"/>
    <property type="match status" value="1"/>
</dbReference>
<dbReference type="AlphaFoldDB" id="A0AAW0CI47"/>
<evidence type="ECO:0000313" key="5">
    <source>
        <dbReference type="EMBL" id="KAK7038600.1"/>
    </source>
</evidence>
<protein>
    <submittedName>
        <fullName evidence="5">Uncharacterized protein</fullName>
    </submittedName>
</protein>
<dbReference type="InterPro" id="IPR021765">
    <property type="entry name" value="UstYa-like"/>
</dbReference>
<comment type="caution">
    <text evidence="5">The sequence shown here is derived from an EMBL/GenBank/DDBJ whole genome shotgun (WGS) entry which is preliminary data.</text>
</comment>
<evidence type="ECO:0000256" key="1">
    <source>
        <dbReference type="ARBA" id="ARBA00004685"/>
    </source>
</evidence>
<keyword evidence="6" id="KW-1185">Reference proteome</keyword>
<evidence type="ECO:0000313" key="6">
    <source>
        <dbReference type="Proteomes" id="UP001362999"/>
    </source>
</evidence>
<keyword evidence="4" id="KW-1133">Transmembrane helix</keyword>
<feature type="region of interest" description="Disordered" evidence="3">
    <location>
        <begin position="1"/>
        <end position="25"/>
    </location>
</feature>
<feature type="transmembrane region" description="Helical" evidence="4">
    <location>
        <begin position="33"/>
        <end position="55"/>
    </location>
</feature>
<comment type="pathway">
    <text evidence="1">Mycotoxin biosynthesis.</text>
</comment>
<organism evidence="5 6">
    <name type="scientific">Favolaschia claudopus</name>
    <dbReference type="NCBI Taxonomy" id="2862362"/>
    <lineage>
        <taxon>Eukaryota</taxon>
        <taxon>Fungi</taxon>
        <taxon>Dikarya</taxon>
        <taxon>Basidiomycota</taxon>
        <taxon>Agaricomycotina</taxon>
        <taxon>Agaricomycetes</taxon>
        <taxon>Agaricomycetidae</taxon>
        <taxon>Agaricales</taxon>
        <taxon>Marasmiineae</taxon>
        <taxon>Mycenaceae</taxon>
        <taxon>Favolaschia</taxon>
    </lineage>
</organism>
<gene>
    <name evidence="5" type="ORF">R3P38DRAFT_3311589</name>
</gene>
<comment type="similarity">
    <text evidence="2">Belongs to the ustYa family.</text>
</comment>
<proteinExistence type="inferred from homology"/>
<dbReference type="GO" id="GO:0043386">
    <property type="term" value="P:mycotoxin biosynthetic process"/>
    <property type="evidence" value="ECO:0007669"/>
    <property type="project" value="InterPro"/>
</dbReference>
<reference evidence="5 6" key="1">
    <citation type="journal article" date="2024" name="J Genomics">
        <title>Draft genome sequencing and assembly of Favolaschia claudopus CIRM-BRFM 2984 isolated from oak limbs.</title>
        <authorList>
            <person name="Navarro D."/>
            <person name="Drula E."/>
            <person name="Chaduli D."/>
            <person name="Cazenave R."/>
            <person name="Ahrendt S."/>
            <person name="Wang J."/>
            <person name="Lipzen A."/>
            <person name="Daum C."/>
            <person name="Barry K."/>
            <person name="Grigoriev I.V."/>
            <person name="Favel A."/>
            <person name="Rosso M.N."/>
            <person name="Martin F."/>
        </authorList>
    </citation>
    <scope>NUCLEOTIDE SEQUENCE [LARGE SCALE GENOMIC DNA]</scope>
    <source>
        <strain evidence="5 6">CIRM-BRFM 2984</strain>
    </source>
</reference>
<keyword evidence="4" id="KW-0472">Membrane</keyword>
<name>A0AAW0CI47_9AGAR</name>
<dbReference type="Proteomes" id="UP001362999">
    <property type="component" value="Unassembled WGS sequence"/>
</dbReference>
<dbReference type="PANTHER" id="PTHR33365:SF4">
    <property type="entry name" value="CYCLOCHLOROTINE BIOSYNTHESIS PROTEIN O"/>
    <property type="match status" value="1"/>
</dbReference>
<accession>A0AAW0CI47</accession>
<dbReference type="EMBL" id="JAWWNJ010000017">
    <property type="protein sequence ID" value="KAK7038600.1"/>
    <property type="molecule type" value="Genomic_DNA"/>
</dbReference>
<evidence type="ECO:0000256" key="3">
    <source>
        <dbReference type="SAM" id="MobiDB-lite"/>
    </source>
</evidence>
<dbReference type="PANTHER" id="PTHR33365">
    <property type="entry name" value="YALI0B05434P"/>
    <property type="match status" value="1"/>
</dbReference>
<keyword evidence="4" id="KW-0812">Transmembrane</keyword>